<dbReference type="RefSeq" id="WP_188940044.1">
    <property type="nucleotide sequence ID" value="NZ_BMNA01000001.1"/>
</dbReference>
<dbReference type="AlphaFoldDB" id="A0A917SQS2"/>
<evidence type="ECO:0000313" key="4">
    <source>
        <dbReference type="Proteomes" id="UP000655208"/>
    </source>
</evidence>
<proteinExistence type="predicted"/>
<evidence type="ECO:0000313" key="3">
    <source>
        <dbReference type="EMBL" id="GGL90030.1"/>
    </source>
</evidence>
<dbReference type="Proteomes" id="UP000655208">
    <property type="component" value="Unassembled WGS sequence"/>
</dbReference>
<dbReference type="InterPro" id="IPR019251">
    <property type="entry name" value="DUF2231_TM"/>
</dbReference>
<feature type="transmembrane region" description="Helical" evidence="1">
    <location>
        <begin position="118"/>
        <end position="139"/>
    </location>
</feature>
<comment type="caution">
    <text evidence="3">The sequence shown here is derived from an EMBL/GenBank/DDBJ whole genome shotgun (WGS) entry which is preliminary data.</text>
</comment>
<dbReference type="EMBL" id="BMNA01000001">
    <property type="protein sequence ID" value="GGL90030.1"/>
    <property type="molecule type" value="Genomic_DNA"/>
</dbReference>
<gene>
    <name evidence="3" type="ORF">GCM10011594_07140</name>
</gene>
<sequence length="160" mass="16561">MFGSVNGLPVHALVLHAAVVLVPVAALVAIAFAVPRWRRVLRWPLVALAAVSLVVVIVARQSGESLRASLGTGLASSAAGPLIAEHQTDSLRLLIATIVLLVVAVGAFVLHSRPAPRWTGVGTSVLLVLVAAAVLFFTYQTGEAGAKAVWNPTGTQKYSG</sequence>
<keyword evidence="4" id="KW-1185">Reference proteome</keyword>
<feature type="transmembrane region" description="Helical" evidence="1">
    <location>
        <begin position="41"/>
        <end position="59"/>
    </location>
</feature>
<dbReference type="Pfam" id="PF09990">
    <property type="entry name" value="DUF2231"/>
    <property type="match status" value="1"/>
</dbReference>
<evidence type="ECO:0000259" key="2">
    <source>
        <dbReference type="Pfam" id="PF09990"/>
    </source>
</evidence>
<reference evidence="3" key="2">
    <citation type="submission" date="2020-09" db="EMBL/GenBank/DDBJ databases">
        <authorList>
            <person name="Sun Q."/>
            <person name="Zhou Y."/>
        </authorList>
    </citation>
    <scope>NUCLEOTIDE SEQUENCE</scope>
    <source>
        <strain evidence="3">CGMCC 4.7308</strain>
    </source>
</reference>
<evidence type="ECO:0000256" key="1">
    <source>
        <dbReference type="SAM" id="Phobius"/>
    </source>
</evidence>
<feature type="transmembrane region" description="Helical" evidence="1">
    <location>
        <begin position="12"/>
        <end position="34"/>
    </location>
</feature>
<keyword evidence="1" id="KW-0472">Membrane</keyword>
<feature type="transmembrane region" description="Helical" evidence="1">
    <location>
        <begin position="91"/>
        <end position="112"/>
    </location>
</feature>
<organism evidence="3 4">
    <name type="scientific">Nakamurella endophytica</name>
    <dbReference type="NCBI Taxonomy" id="1748367"/>
    <lineage>
        <taxon>Bacteria</taxon>
        <taxon>Bacillati</taxon>
        <taxon>Actinomycetota</taxon>
        <taxon>Actinomycetes</taxon>
        <taxon>Nakamurellales</taxon>
        <taxon>Nakamurellaceae</taxon>
        <taxon>Nakamurella</taxon>
    </lineage>
</organism>
<keyword evidence="1" id="KW-0812">Transmembrane</keyword>
<accession>A0A917SQS2</accession>
<reference evidence="3" key="1">
    <citation type="journal article" date="2014" name="Int. J. Syst. Evol. Microbiol.">
        <title>Complete genome sequence of Corynebacterium casei LMG S-19264T (=DSM 44701T), isolated from a smear-ripened cheese.</title>
        <authorList>
            <consortium name="US DOE Joint Genome Institute (JGI-PGF)"/>
            <person name="Walter F."/>
            <person name="Albersmeier A."/>
            <person name="Kalinowski J."/>
            <person name="Ruckert C."/>
        </authorList>
    </citation>
    <scope>NUCLEOTIDE SEQUENCE</scope>
    <source>
        <strain evidence="3">CGMCC 4.7308</strain>
    </source>
</reference>
<protein>
    <recommendedName>
        <fullName evidence="2">DUF2231 domain-containing protein</fullName>
    </recommendedName>
</protein>
<name>A0A917SQS2_9ACTN</name>
<keyword evidence="1" id="KW-1133">Transmembrane helix</keyword>
<feature type="domain" description="DUF2231" evidence="2">
    <location>
        <begin position="7"/>
        <end position="151"/>
    </location>
</feature>